<dbReference type="InterPro" id="IPR000609">
    <property type="entry name" value="7TM_GPCR_serpentine_rcpt_Srg"/>
</dbReference>
<dbReference type="Pfam" id="PF02118">
    <property type="entry name" value="Srg"/>
    <property type="match status" value="1"/>
</dbReference>
<feature type="transmembrane region" description="Helical" evidence="6">
    <location>
        <begin position="132"/>
        <end position="151"/>
    </location>
</feature>
<evidence type="ECO:0000256" key="3">
    <source>
        <dbReference type="ARBA" id="ARBA00022692"/>
    </source>
</evidence>
<comment type="similarity">
    <text evidence="2 6">Belongs to the nematode receptor-like protein srg family.</text>
</comment>
<keyword evidence="4 6" id="KW-1133">Transmembrane helix</keyword>
<feature type="transmembrane region" description="Helical" evidence="6">
    <location>
        <begin position="217"/>
        <end position="243"/>
    </location>
</feature>
<keyword evidence="3 6" id="KW-0812">Transmembrane</keyword>
<dbReference type="PANTHER" id="PTHR31552:SF8">
    <property type="entry name" value="SERPENTINE RECEPTOR CLASS GAMMA"/>
    <property type="match status" value="1"/>
</dbReference>
<dbReference type="AlphaFoldDB" id="A0AAE9EZZ2"/>
<feature type="transmembrane region" description="Helical" evidence="6">
    <location>
        <begin position="184"/>
        <end position="205"/>
    </location>
</feature>
<dbReference type="PANTHER" id="PTHR31552">
    <property type="entry name" value="SERPENTINE RECEPTOR CLASS GAMMA"/>
    <property type="match status" value="1"/>
</dbReference>
<feature type="transmembrane region" description="Helical" evidence="6">
    <location>
        <begin position="38"/>
        <end position="58"/>
    </location>
</feature>
<organism evidence="8 10">
    <name type="scientific">Caenorhabditis briggsae</name>
    <dbReference type="NCBI Taxonomy" id="6238"/>
    <lineage>
        <taxon>Eukaryota</taxon>
        <taxon>Metazoa</taxon>
        <taxon>Ecdysozoa</taxon>
        <taxon>Nematoda</taxon>
        <taxon>Chromadorea</taxon>
        <taxon>Rhabditida</taxon>
        <taxon>Rhabditina</taxon>
        <taxon>Rhabditomorpha</taxon>
        <taxon>Rhabditoidea</taxon>
        <taxon>Rhabditidae</taxon>
        <taxon>Peloderinae</taxon>
        <taxon>Caenorhabditis</taxon>
    </lineage>
</organism>
<evidence type="ECO:0000256" key="1">
    <source>
        <dbReference type="ARBA" id="ARBA00004141"/>
    </source>
</evidence>
<dbReference type="Proteomes" id="UP000829354">
    <property type="component" value="Chromosome V"/>
</dbReference>
<feature type="transmembrane region" description="Helical" evidence="6">
    <location>
        <begin position="255"/>
        <end position="275"/>
    </location>
</feature>
<evidence type="ECO:0000256" key="4">
    <source>
        <dbReference type="ARBA" id="ARBA00022989"/>
    </source>
</evidence>
<dbReference type="OMA" id="RAPQNTC"/>
<proteinExistence type="inferred from homology"/>
<reference evidence="8 10" key="2">
    <citation type="submission" date="2022-04" db="EMBL/GenBank/DDBJ databases">
        <title>Chromosome-level reference genomes for two strains of Caenorhabditis briggsae: an improved platform for comparative genomics.</title>
        <authorList>
            <person name="Stevens L."/>
            <person name="Andersen E."/>
        </authorList>
    </citation>
    <scope>NUCLEOTIDE SEQUENCE [LARGE SCALE GENOMIC DNA]</scope>
    <source>
        <strain evidence="8">VX34</strain>
        <tissue evidence="8">Whole-organism</tissue>
    </source>
</reference>
<evidence type="ECO:0000313" key="7">
    <source>
        <dbReference type="EMBL" id="ULT89535.1"/>
    </source>
</evidence>
<feature type="transmembrane region" description="Helical" evidence="6">
    <location>
        <begin position="6"/>
        <end position="26"/>
    </location>
</feature>
<evidence type="ECO:0000313" key="9">
    <source>
        <dbReference type="Proteomes" id="UP000827892"/>
    </source>
</evidence>
<reference evidence="7 9" key="1">
    <citation type="submission" date="2022-02" db="EMBL/GenBank/DDBJ databases">
        <title>Chromosome-level reference genomes for two strains of Caenorhabditis briggsae: an improved platform for comparative genomics.</title>
        <authorList>
            <person name="Stevens L."/>
            <person name="Andersen E.C."/>
        </authorList>
    </citation>
    <scope>NUCLEOTIDE SEQUENCE [LARGE SCALE GENOMIC DNA]</scope>
    <source>
        <strain evidence="7">QX1410_ONT</strain>
        <tissue evidence="7">Whole-organism</tissue>
    </source>
</reference>
<gene>
    <name evidence="7" type="ORF">L3Y34_008160</name>
    <name evidence="8" type="ORF">L5515_008008</name>
</gene>
<evidence type="ECO:0000256" key="2">
    <source>
        <dbReference type="ARBA" id="ARBA00005692"/>
    </source>
</evidence>
<protein>
    <recommendedName>
        <fullName evidence="6">Serpentine receptor class gamma</fullName>
    </recommendedName>
</protein>
<dbReference type="PRINTS" id="PR00698">
    <property type="entry name" value="TMPROTEINSRG"/>
</dbReference>
<evidence type="ECO:0000256" key="6">
    <source>
        <dbReference type="RuleBase" id="RU280813"/>
    </source>
</evidence>
<sequence>MLTVQFLITTAYGAASFYLYTLIVYMMIKRWSEYNTTFFKLFIIEYCFNVVTFLNSFITLRAPQNTCKDCIFSFLFDRNSSPNEDNSPLQYFFTLHYAMAYIQYSMTFLVALNRLSMVLLVNSYEKFWRPALPVFICLVIAYPFLVTLPISSNNAYYIYVPGLLAYTTKSVTDVTEVLSNLKNFMIGITVLTTIANILALIRLKCLHSRISGAERNLFTVSFVSLIIQLLALADTLVLFLSSADTTSVGTQTAKVLMPFVSDLLTLNHPWTLMYFSTKVRVSMANDHFPSMRNRVKDANTPSSVY</sequence>
<dbReference type="GO" id="GO:0016020">
    <property type="term" value="C:membrane"/>
    <property type="evidence" value="ECO:0007669"/>
    <property type="project" value="UniProtKB-SubCell"/>
</dbReference>
<feature type="transmembrane region" description="Helical" evidence="6">
    <location>
        <begin position="91"/>
        <end position="112"/>
    </location>
</feature>
<dbReference type="Proteomes" id="UP000827892">
    <property type="component" value="Chromosome V"/>
</dbReference>
<accession>A0AAE9EZZ2</accession>
<dbReference type="KEGG" id="cbr:CBG_09649"/>
<keyword evidence="10" id="KW-1185">Reference proteome</keyword>
<evidence type="ECO:0000256" key="5">
    <source>
        <dbReference type="ARBA" id="ARBA00023136"/>
    </source>
</evidence>
<dbReference type="EMBL" id="CP090895">
    <property type="protein sequence ID" value="ULT89535.1"/>
    <property type="molecule type" value="Genomic_DNA"/>
</dbReference>
<evidence type="ECO:0000313" key="10">
    <source>
        <dbReference type="Proteomes" id="UP000829354"/>
    </source>
</evidence>
<dbReference type="EMBL" id="CP092624">
    <property type="protein sequence ID" value="UMM35339.1"/>
    <property type="molecule type" value="Genomic_DNA"/>
</dbReference>
<dbReference type="GO" id="GO:0007606">
    <property type="term" value="P:sensory perception of chemical stimulus"/>
    <property type="evidence" value="ECO:0007669"/>
    <property type="project" value="UniProtKB-UniRule"/>
</dbReference>
<dbReference type="GO" id="GO:0004888">
    <property type="term" value="F:transmembrane signaling receptor activity"/>
    <property type="evidence" value="ECO:0007669"/>
    <property type="project" value="InterPro"/>
</dbReference>
<evidence type="ECO:0000313" key="8">
    <source>
        <dbReference type="EMBL" id="UMM35339.1"/>
    </source>
</evidence>
<comment type="subcellular location">
    <subcellularLocation>
        <location evidence="1">Membrane</location>
        <topology evidence="1">Multi-pass membrane protein</topology>
    </subcellularLocation>
</comment>
<keyword evidence="5 6" id="KW-0472">Membrane</keyword>
<name>A0AAE9EZZ2_CAEBR</name>